<dbReference type="HAMAP" id="MF_00131">
    <property type="entry name" value="Trp_synth_alpha"/>
    <property type="match status" value="1"/>
</dbReference>
<dbReference type="InterPro" id="IPR011060">
    <property type="entry name" value="RibuloseP-bd_barrel"/>
</dbReference>
<protein>
    <recommendedName>
        <fullName evidence="9">Tryptophan synthase alpha chain</fullName>
        <ecNumber evidence="9">4.2.1.20</ecNumber>
    </recommendedName>
</protein>
<dbReference type="EMBL" id="MEUM01000154">
    <property type="protein sequence ID" value="OGC39046.1"/>
    <property type="molecule type" value="Genomic_DNA"/>
</dbReference>
<comment type="similarity">
    <text evidence="9 10">Belongs to the TrpA family.</text>
</comment>
<name>A0A1F4U277_UNCW3</name>
<dbReference type="PROSITE" id="PS00167">
    <property type="entry name" value="TRP_SYNTHASE_ALPHA"/>
    <property type="match status" value="1"/>
</dbReference>
<dbReference type="InterPro" id="IPR013785">
    <property type="entry name" value="Aldolase_TIM"/>
</dbReference>
<dbReference type="SUPFAM" id="SSF51366">
    <property type="entry name" value="Ribulose-phoshate binding barrel"/>
    <property type="match status" value="1"/>
</dbReference>
<gene>
    <name evidence="9" type="primary">trpA</name>
    <name evidence="11" type="ORF">A2Y85_03800</name>
</gene>
<dbReference type="InterPro" id="IPR018204">
    <property type="entry name" value="Trp_synthase_alpha_AS"/>
</dbReference>
<dbReference type="AlphaFoldDB" id="A0A1F4U277"/>
<dbReference type="GO" id="GO:0004834">
    <property type="term" value="F:tryptophan synthase activity"/>
    <property type="evidence" value="ECO:0007669"/>
    <property type="project" value="UniProtKB-UniRule"/>
</dbReference>
<sequence>MSINNVFELANEKKEKVLIIYMTAGFPDLDRCFEMIREAESGGADIIELGIPFSDPVADGPTIQYSSQIAIEQGATLSCILERLENALIKVPVVIMTYLNPLLSIGRSELFKRLVLSRVSGLIIPDLPVEMAADWPVAAKENNLDLIMLAAPTSPPERLQEITLKSQGFIYCVSVAGTTGTRQQLDENLPVFLRQVRSMTNKSIVAGFGISTPDHISTLKPYADGFIVGSRIINAIRNNENIKNVVAGFKAATRRKKNVSCDA</sequence>
<comment type="subunit">
    <text evidence="3 9">Tetramer of two alpha and two beta chains.</text>
</comment>
<comment type="pathway">
    <text evidence="2 9">Amino-acid biosynthesis; L-tryptophan biosynthesis; L-tryptophan from chorismate: step 5/5.</text>
</comment>
<reference evidence="11 12" key="1">
    <citation type="journal article" date="2016" name="Nat. Commun.">
        <title>Thousands of microbial genomes shed light on interconnected biogeochemical processes in an aquifer system.</title>
        <authorList>
            <person name="Anantharaman K."/>
            <person name="Brown C.T."/>
            <person name="Hug L.A."/>
            <person name="Sharon I."/>
            <person name="Castelle C.J."/>
            <person name="Probst A.J."/>
            <person name="Thomas B.C."/>
            <person name="Singh A."/>
            <person name="Wilkins M.J."/>
            <person name="Karaoz U."/>
            <person name="Brodie E.L."/>
            <person name="Williams K.H."/>
            <person name="Hubbard S.S."/>
            <person name="Banfield J.F."/>
        </authorList>
    </citation>
    <scope>NUCLEOTIDE SEQUENCE [LARGE SCALE GENOMIC DNA]</scope>
</reference>
<dbReference type="PANTHER" id="PTHR43406">
    <property type="entry name" value="TRYPTOPHAN SYNTHASE, ALPHA CHAIN"/>
    <property type="match status" value="1"/>
</dbReference>
<accession>A0A1F4U277</accession>
<dbReference type="InterPro" id="IPR002028">
    <property type="entry name" value="Trp_synthase_suA"/>
</dbReference>
<dbReference type="NCBIfam" id="TIGR00262">
    <property type="entry name" value="trpA"/>
    <property type="match status" value="1"/>
</dbReference>
<proteinExistence type="inferred from homology"/>
<dbReference type="CDD" id="cd04724">
    <property type="entry name" value="Tryptophan_synthase_alpha"/>
    <property type="match status" value="1"/>
</dbReference>
<keyword evidence="6 9" id="KW-0057">Aromatic amino acid biosynthesis</keyword>
<comment type="caution">
    <text evidence="11">The sequence shown here is derived from an EMBL/GenBank/DDBJ whole genome shotgun (WGS) entry which is preliminary data.</text>
</comment>
<organism evidence="11 12">
    <name type="scientific">candidate division WOR-3 bacterium RBG_13_43_14</name>
    <dbReference type="NCBI Taxonomy" id="1802590"/>
    <lineage>
        <taxon>Bacteria</taxon>
        <taxon>Bacteria division WOR-3</taxon>
    </lineage>
</organism>
<dbReference type="PANTHER" id="PTHR43406:SF1">
    <property type="entry name" value="TRYPTOPHAN SYNTHASE ALPHA CHAIN, CHLOROPLASTIC"/>
    <property type="match status" value="1"/>
</dbReference>
<keyword evidence="7 9" id="KW-0456">Lyase</keyword>
<evidence type="ECO:0000313" key="12">
    <source>
        <dbReference type="Proteomes" id="UP000177025"/>
    </source>
</evidence>
<dbReference type="GO" id="GO:0005829">
    <property type="term" value="C:cytosol"/>
    <property type="evidence" value="ECO:0007669"/>
    <property type="project" value="TreeGrafter"/>
</dbReference>
<dbReference type="Gene3D" id="3.20.20.70">
    <property type="entry name" value="Aldolase class I"/>
    <property type="match status" value="1"/>
</dbReference>
<evidence type="ECO:0000256" key="3">
    <source>
        <dbReference type="ARBA" id="ARBA00011270"/>
    </source>
</evidence>
<feature type="active site" description="Proton acceptor" evidence="9">
    <location>
        <position position="48"/>
    </location>
</feature>
<evidence type="ECO:0000313" key="11">
    <source>
        <dbReference type="EMBL" id="OGC39046.1"/>
    </source>
</evidence>
<feature type="active site" description="Proton acceptor" evidence="9">
    <location>
        <position position="59"/>
    </location>
</feature>
<dbReference type="Pfam" id="PF00290">
    <property type="entry name" value="Trp_syntA"/>
    <property type="match status" value="1"/>
</dbReference>
<evidence type="ECO:0000256" key="9">
    <source>
        <dbReference type="HAMAP-Rule" id="MF_00131"/>
    </source>
</evidence>
<keyword evidence="4 9" id="KW-0028">Amino-acid biosynthesis</keyword>
<dbReference type="Proteomes" id="UP000177025">
    <property type="component" value="Unassembled WGS sequence"/>
</dbReference>
<evidence type="ECO:0000256" key="2">
    <source>
        <dbReference type="ARBA" id="ARBA00004733"/>
    </source>
</evidence>
<comment type="catalytic activity">
    <reaction evidence="8 9">
        <text>(1S,2R)-1-C-(indol-3-yl)glycerol 3-phosphate + L-serine = D-glyceraldehyde 3-phosphate + L-tryptophan + H2O</text>
        <dbReference type="Rhea" id="RHEA:10532"/>
        <dbReference type="ChEBI" id="CHEBI:15377"/>
        <dbReference type="ChEBI" id="CHEBI:33384"/>
        <dbReference type="ChEBI" id="CHEBI:57912"/>
        <dbReference type="ChEBI" id="CHEBI:58866"/>
        <dbReference type="ChEBI" id="CHEBI:59776"/>
        <dbReference type="EC" id="4.2.1.20"/>
    </reaction>
</comment>
<evidence type="ECO:0000256" key="8">
    <source>
        <dbReference type="ARBA" id="ARBA00049047"/>
    </source>
</evidence>
<evidence type="ECO:0000256" key="4">
    <source>
        <dbReference type="ARBA" id="ARBA00022605"/>
    </source>
</evidence>
<dbReference type="FunFam" id="3.20.20.70:FF:000037">
    <property type="entry name" value="Tryptophan synthase alpha chain"/>
    <property type="match status" value="1"/>
</dbReference>
<evidence type="ECO:0000256" key="7">
    <source>
        <dbReference type="ARBA" id="ARBA00023239"/>
    </source>
</evidence>
<evidence type="ECO:0000256" key="10">
    <source>
        <dbReference type="RuleBase" id="RU003662"/>
    </source>
</evidence>
<evidence type="ECO:0000256" key="6">
    <source>
        <dbReference type="ARBA" id="ARBA00023141"/>
    </source>
</evidence>
<evidence type="ECO:0000256" key="5">
    <source>
        <dbReference type="ARBA" id="ARBA00022822"/>
    </source>
</evidence>
<comment type="function">
    <text evidence="1 9">The alpha subunit is responsible for the aldol cleavage of indoleglycerol phosphate to indole and glyceraldehyde 3-phosphate.</text>
</comment>
<keyword evidence="5 9" id="KW-0822">Tryptophan biosynthesis</keyword>
<dbReference type="UniPathway" id="UPA00035">
    <property type="reaction ID" value="UER00044"/>
</dbReference>
<dbReference type="EC" id="4.2.1.20" evidence="9"/>
<evidence type="ECO:0000256" key="1">
    <source>
        <dbReference type="ARBA" id="ARBA00003365"/>
    </source>
</evidence>